<keyword evidence="4" id="KW-1185">Reference proteome</keyword>
<dbReference type="InterPro" id="IPR028098">
    <property type="entry name" value="Glyco_trans_4-like_N"/>
</dbReference>
<dbReference type="Pfam" id="PF13439">
    <property type="entry name" value="Glyco_transf_4"/>
    <property type="match status" value="1"/>
</dbReference>
<feature type="domain" description="Glycosyltransferase subfamily 4-like N-terminal" evidence="2">
    <location>
        <begin position="19"/>
        <end position="175"/>
    </location>
</feature>
<dbReference type="Proteomes" id="UP000427906">
    <property type="component" value="Chromosome"/>
</dbReference>
<sequence length="376" mass="42962">MQVNKKNNILFILPQLKSGGSENTVLDLALNFKKRGDAVFVISFCPGPLIDKFANHGVRVFCLTKKYRFDVLLIYKIYKIIITNNIKVVNAHHYISLFYSFFPSCLSNTRLIYTEHSTTEVDGIYHSFHRYLFEKMLRHVHLVVGVSDKITKSFIKKYQKSTTKFVTVYNSVDLEVFESCSKRNEVRSLFGINKENYVIGIVANFRMVKNHLCLVKAFSKINKIQPHARLLFVGTGFDDDNVNSEKTVRQLITQLNLTDKVIFAGYQDDVPAMLSAMDAFCLPSFSEGFPVSLLEALSTGLICIGSDVTGVSEIISDNETGFLFNSDDDGELSEILNRVINGSYDQMRIQKNARRLLEHQFSHQAWINNIKRAFWD</sequence>
<evidence type="ECO:0000259" key="1">
    <source>
        <dbReference type="Pfam" id="PF00534"/>
    </source>
</evidence>
<reference evidence="3 4" key="1">
    <citation type="submission" date="2019-11" db="EMBL/GenBank/DDBJ databases">
        <title>Comparative genomics of hydrocarbon-degrading Desulfosarcina strains.</title>
        <authorList>
            <person name="Watanabe M."/>
            <person name="Kojima H."/>
            <person name="Fukui M."/>
        </authorList>
    </citation>
    <scope>NUCLEOTIDE SEQUENCE [LARGE SCALE GENOMIC DNA]</scope>
    <source>
        <strain evidence="3 4">PL12</strain>
    </source>
</reference>
<dbReference type="OrthoDB" id="5490278at2"/>
<dbReference type="InterPro" id="IPR001296">
    <property type="entry name" value="Glyco_trans_1"/>
</dbReference>
<feature type="domain" description="Glycosyl transferase family 1" evidence="1">
    <location>
        <begin position="186"/>
        <end position="355"/>
    </location>
</feature>
<accession>A0A5K7YCU1</accession>
<organism evidence="3 4">
    <name type="scientific">Desulfosarcina alkanivorans</name>
    <dbReference type="NCBI Taxonomy" id="571177"/>
    <lineage>
        <taxon>Bacteria</taxon>
        <taxon>Pseudomonadati</taxon>
        <taxon>Thermodesulfobacteriota</taxon>
        <taxon>Desulfobacteria</taxon>
        <taxon>Desulfobacterales</taxon>
        <taxon>Desulfosarcinaceae</taxon>
        <taxon>Desulfosarcina</taxon>
    </lineage>
</organism>
<dbReference type="SUPFAM" id="SSF53756">
    <property type="entry name" value="UDP-Glycosyltransferase/glycogen phosphorylase"/>
    <property type="match status" value="1"/>
</dbReference>
<evidence type="ECO:0000313" key="3">
    <source>
        <dbReference type="EMBL" id="BBO67272.1"/>
    </source>
</evidence>
<gene>
    <name evidence="3" type="ORF">DSCA_12020</name>
</gene>
<keyword evidence="3" id="KW-0808">Transferase</keyword>
<dbReference type="PANTHER" id="PTHR12526:SF630">
    <property type="entry name" value="GLYCOSYLTRANSFERASE"/>
    <property type="match status" value="1"/>
</dbReference>
<dbReference type="PANTHER" id="PTHR12526">
    <property type="entry name" value="GLYCOSYLTRANSFERASE"/>
    <property type="match status" value="1"/>
</dbReference>
<dbReference type="Pfam" id="PF00534">
    <property type="entry name" value="Glycos_transf_1"/>
    <property type="match status" value="1"/>
</dbReference>
<dbReference type="Gene3D" id="3.40.50.2000">
    <property type="entry name" value="Glycogen Phosphorylase B"/>
    <property type="match status" value="2"/>
</dbReference>
<dbReference type="KEGG" id="dalk:DSCA_12020"/>
<evidence type="ECO:0000313" key="4">
    <source>
        <dbReference type="Proteomes" id="UP000427906"/>
    </source>
</evidence>
<proteinExistence type="predicted"/>
<dbReference type="GO" id="GO:0016757">
    <property type="term" value="F:glycosyltransferase activity"/>
    <property type="evidence" value="ECO:0007669"/>
    <property type="project" value="InterPro"/>
</dbReference>
<evidence type="ECO:0000259" key="2">
    <source>
        <dbReference type="Pfam" id="PF13439"/>
    </source>
</evidence>
<dbReference type="EMBL" id="AP021874">
    <property type="protein sequence ID" value="BBO67272.1"/>
    <property type="molecule type" value="Genomic_DNA"/>
</dbReference>
<protein>
    <submittedName>
        <fullName evidence="3">Glycosyl transferase family 1</fullName>
    </submittedName>
</protein>
<dbReference type="RefSeq" id="WP_155315550.1">
    <property type="nucleotide sequence ID" value="NZ_AP021874.1"/>
</dbReference>
<dbReference type="AlphaFoldDB" id="A0A5K7YCU1"/>
<name>A0A5K7YCU1_9BACT</name>